<dbReference type="InterPro" id="IPR036165">
    <property type="entry name" value="YefM-like_sf"/>
</dbReference>
<name>A0A839RL47_9ACTN</name>
<evidence type="ECO:0000256" key="2">
    <source>
        <dbReference type="RuleBase" id="RU362080"/>
    </source>
</evidence>
<evidence type="ECO:0000313" key="3">
    <source>
        <dbReference type="EMBL" id="MBB3037097.1"/>
    </source>
</evidence>
<dbReference type="Proteomes" id="UP000567922">
    <property type="component" value="Unassembled WGS sequence"/>
</dbReference>
<dbReference type="SUPFAM" id="SSF143120">
    <property type="entry name" value="YefM-like"/>
    <property type="match status" value="1"/>
</dbReference>
<comment type="function">
    <text evidence="2">Antitoxin component of a type II toxin-antitoxin (TA) system.</text>
</comment>
<accession>A0A839RL47</accession>
<protein>
    <recommendedName>
        <fullName evidence="2">Antitoxin</fullName>
    </recommendedName>
</protein>
<dbReference type="Gene3D" id="3.40.1620.10">
    <property type="entry name" value="YefM-like domain"/>
    <property type="match status" value="1"/>
</dbReference>
<dbReference type="EMBL" id="JACHWS010000001">
    <property type="protein sequence ID" value="MBB3037097.1"/>
    <property type="molecule type" value="Genomic_DNA"/>
</dbReference>
<evidence type="ECO:0000256" key="1">
    <source>
        <dbReference type="ARBA" id="ARBA00009981"/>
    </source>
</evidence>
<organism evidence="3 4">
    <name type="scientific">Hoyosella altamirensis</name>
    <dbReference type="NCBI Taxonomy" id="616997"/>
    <lineage>
        <taxon>Bacteria</taxon>
        <taxon>Bacillati</taxon>
        <taxon>Actinomycetota</taxon>
        <taxon>Actinomycetes</taxon>
        <taxon>Mycobacteriales</taxon>
        <taxon>Hoyosellaceae</taxon>
        <taxon>Hoyosella</taxon>
    </lineage>
</organism>
<dbReference type="AlphaFoldDB" id="A0A839RL47"/>
<comment type="similarity">
    <text evidence="1 2">Belongs to the phD/YefM antitoxin family.</text>
</comment>
<reference evidence="3 4" key="1">
    <citation type="submission" date="2020-08" db="EMBL/GenBank/DDBJ databases">
        <title>Sequencing the genomes of 1000 actinobacteria strains.</title>
        <authorList>
            <person name="Klenk H.-P."/>
        </authorList>
    </citation>
    <scope>NUCLEOTIDE SEQUENCE [LARGE SCALE GENOMIC DNA]</scope>
    <source>
        <strain evidence="3 4">DSM 45258</strain>
    </source>
</reference>
<dbReference type="NCBIfam" id="TIGR01552">
    <property type="entry name" value="phd_fam"/>
    <property type="match status" value="1"/>
</dbReference>
<dbReference type="OrthoDB" id="557859at2"/>
<dbReference type="RefSeq" id="WP_064439036.1">
    <property type="nucleotide sequence ID" value="NZ_BDDI01000002.1"/>
</dbReference>
<gene>
    <name evidence="3" type="ORF">FHU29_001531</name>
</gene>
<keyword evidence="4" id="KW-1185">Reference proteome</keyword>
<dbReference type="Pfam" id="PF02604">
    <property type="entry name" value="PhdYeFM_antitox"/>
    <property type="match status" value="1"/>
</dbReference>
<sequence length="78" mass="8372">MRMISSTEAKTKLNALLAEVESTGQPVTITSHGRPVAILSPSAPTPRTFGQLKGKITVPDDFDAPLDESELGLWEGHE</sequence>
<proteinExistence type="inferred from homology"/>
<evidence type="ECO:0000313" key="4">
    <source>
        <dbReference type="Proteomes" id="UP000567922"/>
    </source>
</evidence>
<comment type="caution">
    <text evidence="3">The sequence shown here is derived from an EMBL/GenBank/DDBJ whole genome shotgun (WGS) entry which is preliminary data.</text>
</comment>
<dbReference type="InterPro" id="IPR006442">
    <property type="entry name" value="Antitoxin_Phd/YefM"/>
</dbReference>